<evidence type="ECO:0000313" key="3">
    <source>
        <dbReference type="Proteomes" id="UP000054350"/>
    </source>
</evidence>
<feature type="compositionally biased region" description="Polar residues" evidence="1">
    <location>
        <begin position="45"/>
        <end position="61"/>
    </location>
</feature>
<evidence type="ECO:0000313" key="2">
    <source>
        <dbReference type="EMBL" id="KNE58647.1"/>
    </source>
</evidence>
<feature type="compositionally biased region" description="Low complexity" evidence="1">
    <location>
        <begin position="98"/>
        <end position="109"/>
    </location>
</feature>
<feature type="region of interest" description="Disordered" evidence="1">
    <location>
        <begin position="96"/>
        <end position="128"/>
    </location>
</feature>
<dbReference type="Proteomes" id="UP000054350">
    <property type="component" value="Unassembled WGS sequence"/>
</dbReference>
<keyword evidence="3" id="KW-1185">Reference proteome</keyword>
<sequence length="199" mass="20758">MDISSLFRPPPRPAHPTVARANAPAAPPPPPPALDALDALADTPSMLSAPSNAPSSRTSSVYRADAASTPNNATPPTSAARSLMRSLSSTVLGTLVRSDSATPTSADGSAGTGADGLTDPPTRAHWRPDSEVSNCVSCGVAFTLTRAPAPLPQVRQCGDAFLQRVHRPPYARLRTAMTQFYDLGPPRGAVWQVVSLQEL</sequence>
<accession>A0A0L0S821</accession>
<name>A0A0L0S821_ALLM3</name>
<gene>
    <name evidence="2" type="ORF">AMAG_04205</name>
</gene>
<reference evidence="3" key="2">
    <citation type="submission" date="2009-11" db="EMBL/GenBank/DDBJ databases">
        <title>The Genome Sequence of Allomyces macrogynus strain ATCC 38327.</title>
        <authorList>
            <consortium name="The Broad Institute Genome Sequencing Platform"/>
            <person name="Russ C."/>
            <person name="Cuomo C."/>
            <person name="Shea T."/>
            <person name="Young S.K."/>
            <person name="Zeng Q."/>
            <person name="Koehrsen M."/>
            <person name="Haas B."/>
            <person name="Borodovsky M."/>
            <person name="Guigo R."/>
            <person name="Alvarado L."/>
            <person name="Berlin A."/>
            <person name="Borenstein D."/>
            <person name="Chen Z."/>
            <person name="Engels R."/>
            <person name="Freedman E."/>
            <person name="Gellesch M."/>
            <person name="Goldberg J."/>
            <person name="Griggs A."/>
            <person name="Gujja S."/>
            <person name="Heiman D."/>
            <person name="Hepburn T."/>
            <person name="Howarth C."/>
            <person name="Jen D."/>
            <person name="Larson L."/>
            <person name="Lewis B."/>
            <person name="Mehta T."/>
            <person name="Park D."/>
            <person name="Pearson M."/>
            <person name="Roberts A."/>
            <person name="Saif S."/>
            <person name="Shenoy N."/>
            <person name="Sisk P."/>
            <person name="Stolte C."/>
            <person name="Sykes S."/>
            <person name="Walk T."/>
            <person name="White J."/>
            <person name="Yandava C."/>
            <person name="Burger G."/>
            <person name="Gray M.W."/>
            <person name="Holland P.W.H."/>
            <person name="King N."/>
            <person name="Lang F.B.F."/>
            <person name="Roger A.J."/>
            <person name="Ruiz-Trillo I."/>
            <person name="Lander E."/>
            <person name="Nusbaum C."/>
        </authorList>
    </citation>
    <scope>NUCLEOTIDE SEQUENCE [LARGE SCALE GENOMIC DNA]</scope>
    <source>
        <strain evidence="3">ATCC 38327</strain>
    </source>
</reference>
<feature type="region of interest" description="Disordered" evidence="1">
    <location>
        <begin position="1"/>
        <end position="84"/>
    </location>
</feature>
<dbReference type="VEuPathDB" id="FungiDB:AMAG_04205"/>
<dbReference type="AlphaFoldDB" id="A0A0L0S821"/>
<dbReference type="EMBL" id="GG745333">
    <property type="protein sequence ID" value="KNE58647.1"/>
    <property type="molecule type" value="Genomic_DNA"/>
</dbReference>
<dbReference type="OrthoDB" id="660555at2759"/>
<reference evidence="2 3" key="1">
    <citation type="submission" date="2009-11" db="EMBL/GenBank/DDBJ databases">
        <title>Annotation of Allomyces macrogynus ATCC 38327.</title>
        <authorList>
            <consortium name="The Broad Institute Genome Sequencing Platform"/>
            <person name="Russ C."/>
            <person name="Cuomo C."/>
            <person name="Burger G."/>
            <person name="Gray M.W."/>
            <person name="Holland P.W.H."/>
            <person name="King N."/>
            <person name="Lang F.B.F."/>
            <person name="Roger A.J."/>
            <person name="Ruiz-Trillo I."/>
            <person name="Young S.K."/>
            <person name="Zeng Q."/>
            <person name="Gargeya S."/>
            <person name="Fitzgerald M."/>
            <person name="Haas B."/>
            <person name="Abouelleil A."/>
            <person name="Alvarado L."/>
            <person name="Arachchi H.M."/>
            <person name="Berlin A."/>
            <person name="Chapman S.B."/>
            <person name="Gearin G."/>
            <person name="Goldberg J."/>
            <person name="Griggs A."/>
            <person name="Gujja S."/>
            <person name="Hansen M."/>
            <person name="Heiman D."/>
            <person name="Howarth C."/>
            <person name="Larimer J."/>
            <person name="Lui A."/>
            <person name="MacDonald P.J.P."/>
            <person name="McCowen C."/>
            <person name="Montmayeur A."/>
            <person name="Murphy C."/>
            <person name="Neiman D."/>
            <person name="Pearson M."/>
            <person name="Priest M."/>
            <person name="Roberts A."/>
            <person name="Saif S."/>
            <person name="Shea T."/>
            <person name="Sisk P."/>
            <person name="Stolte C."/>
            <person name="Sykes S."/>
            <person name="Wortman J."/>
            <person name="Nusbaum C."/>
            <person name="Birren B."/>
        </authorList>
    </citation>
    <scope>NUCLEOTIDE SEQUENCE [LARGE SCALE GENOMIC DNA]</scope>
    <source>
        <strain evidence="2 3">ATCC 38327</strain>
    </source>
</reference>
<evidence type="ECO:0000256" key="1">
    <source>
        <dbReference type="SAM" id="MobiDB-lite"/>
    </source>
</evidence>
<protein>
    <submittedName>
        <fullName evidence="2">Uncharacterized protein</fullName>
    </submittedName>
</protein>
<proteinExistence type="predicted"/>
<organism evidence="2 3">
    <name type="scientific">Allomyces macrogynus (strain ATCC 38327)</name>
    <name type="common">Allomyces javanicus var. macrogynus</name>
    <dbReference type="NCBI Taxonomy" id="578462"/>
    <lineage>
        <taxon>Eukaryota</taxon>
        <taxon>Fungi</taxon>
        <taxon>Fungi incertae sedis</taxon>
        <taxon>Blastocladiomycota</taxon>
        <taxon>Blastocladiomycetes</taxon>
        <taxon>Blastocladiales</taxon>
        <taxon>Blastocladiaceae</taxon>
        <taxon>Allomyces</taxon>
    </lineage>
</organism>